<feature type="transmembrane region" description="Helical" evidence="1">
    <location>
        <begin position="12"/>
        <end position="31"/>
    </location>
</feature>
<dbReference type="Pfam" id="PF11127">
    <property type="entry name" value="YgaP-like_TM"/>
    <property type="match status" value="1"/>
</dbReference>
<dbReference type="EMBL" id="FOFD01000002">
    <property type="protein sequence ID" value="SEQ53773.1"/>
    <property type="molecule type" value="Genomic_DNA"/>
</dbReference>
<evidence type="ECO:0000259" key="2">
    <source>
        <dbReference type="Pfam" id="PF11127"/>
    </source>
</evidence>
<sequence length="88" mass="9334">MKKNVGGFDRVWRLTGGAILALVGIAALVGFVSIGVVPAAVMVVLGWVFFATGVVRRCVINRFLGIDTTHGEQTESSGMTEVSTKRPN</sequence>
<gene>
    <name evidence="3" type="ORF">SAMN04489841_2001</name>
</gene>
<keyword evidence="1" id="KW-0472">Membrane</keyword>
<dbReference type="Proteomes" id="UP000199114">
    <property type="component" value="Unassembled WGS sequence"/>
</dbReference>
<evidence type="ECO:0000313" key="3">
    <source>
        <dbReference type="EMBL" id="SEQ53773.1"/>
    </source>
</evidence>
<feature type="transmembrane region" description="Helical" evidence="1">
    <location>
        <begin position="37"/>
        <end position="55"/>
    </location>
</feature>
<accession>A0A1H9GUV0</accession>
<keyword evidence="1" id="KW-0812">Transmembrane</keyword>
<dbReference type="OrthoDB" id="100832at2157"/>
<dbReference type="InterPro" id="IPR021309">
    <property type="entry name" value="YgaP-like_TM"/>
</dbReference>
<evidence type="ECO:0000256" key="1">
    <source>
        <dbReference type="SAM" id="Phobius"/>
    </source>
</evidence>
<keyword evidence="4" id="KW-1185">Reference proteome</keyword>
<reference evidence="4" key="1">
    <citation type="submission" date="2016-10" db="EMBL/GenBank/DDBJ databases">
        <authorList>
            <person name="Varghese N."/>
            <person name="Submissions S."/>
        </authorList>
    </citation>
    <scope>NUCLEOTIDE SEQUENCE [LARGE SCALE GENOMIC DNA]</scope>
    <source>
        <strain evidence="4">DSM 25055</strain>
    </source>
</reference>
<proteinExistence type="predicted"/>
<feature type="domain" description="Inner membrane protein YgaP-like transmembrane" evidence="2">
    <location>
        <begin position="1"/>
        <end position="69"/>
    </location>
</feature>
<dbReference type="AlphaFoldDB" id="A0A1H9GUV0"/>
<name>A0A1H9GUV0_9EURY</name>
<organism evidence="3 4">
    <name type="scientific">Natrinema salaciae</name>
    <dbReference type="NCBI Taxonomy" id="1186196"/>
    <lineage>
        <taxon>Archaea</taxon>
        <taxon>Methanobacteriati</taxon>
        <taxon>Methanobacteriota</taxon>
        <taxon>Stenosarchaea group</taxon>
        <taxon>Halobacteria</taxon>
        <taxon>Halobacteriales</taxon>
        <taxon>Natrialbaceae</taxon>
        <taxon>Natrinema</taxon>
    </lineage>
</organism>
<dbReference type="RefSeq" id="WP_090617013.1">
    <property type="nucleotide sequence ID" value="NZ_FOFD01000002.1"/>
</dbReference>
<protein>
    <recommendedName>
        <fullName evidence="2">Inner membrane protein YgaP-like transmembrane domain-containing protein</fullName>
    </recommendedName>
</protein>
<evidence type="ECO:0000313" key="4">
    <source>
        <dbReference type="Proteomes" id="UP000199114"/>
    </source>
</evidence>
<keyword evidence="1" id="KW-1133">Transmembrane helix</keyword>